<comment type="caution">
    <text evidence="2">The sequence shown here is derived from an EMBL/GenBank/DDBJ whole genome shotgun (WGS) entry which is preliminary data.</text>
</comment>
<sequence>MNGEPRFGLAVDPRVVDDLLLAPPEICTAALECLSTVLGGEVQGEELGGTLLGFRSVALDPRWRLVYELRPAPVAQQHAREVFIAAVRPRARFDVYTAVASRLGLDRQPLSALAHAARARSPQVTTTPRPHLVPLPSALTPAKGSSR</sequence>
<name>A0ABU7PDZ8_9ACTN</name>
<accession>A0ABU7PDZ8</accession>
<proteinExistence type="predicted"/>
<evidence type="ECO:0000313" key="2">
    <source>
        <dbReference type="EMBL" id="MEE4544001.1"/>
    </source>
</evidence>
<keyword evidence="3" id="KW-1185">Reference proteome</keyword>
<dbReference type="RefSeq" id="WP_330796907.1">
    <property type="nucleotide sequence ID" value="NZ_JAZEWV010000014.1"/>
</dbReference>
<dbReference type="Proteomes" id="UP001344658">
    <property type="component" value="Unassembled WGS sequence"/>
</dbReference>
<dbReference type="EMBL" id="JAZEWV010000014">
    <property type="protein sequence ID" value="MEE4544001.1"/>
    <property type="molecule type" value="Genomic_DNA"/>
</dbReference>
<feature type="region of interest" description="Disordered" evidence="1">
    <location>
        <begin position="119"/>
        <end position="147"/>
    </location>
</feature>
<organism evidence="2 3">
    <name type="scientific">Actinacidiphila polyblastidii</name>
    <dbReference type="NCBI Taxonomy" id="3110430"/>
    <lineage>
        <taxon>Bacteria</taxon>
        <taxon>Bacillati</taxon>
        <taxon>Actinomycetota</taxon>
        <taxon>Actinomycetes</taxon>
        <taxon>Kitasatosporales</taxon>
        <taxon>Streptomycetaceae</taxon>
        <taxon>Actinacidiphila</taxon>
    </lineage>
</organism>
<evidence type="ECO:0000256" key="1">
    <source>
        <dbReference type="SAM" id="MobiDB-lite"/>
    </source>
</evidence>
<protein>
    <submittedName>
        <fullName evidence="2">Uncharacterized protein</fullName>
    </submittedName>
</protein>
<evidence type="ECO:0000313" key="3">
    <source>
        <dbReference type="Proteomes" id="UP001344658"/>
    </source>
</evidence>
<reference evidence="2 3" key="1">
    <citation type="submission" date="2023-12" db="EMBL/GenBank/DDBJ databases">
        <title>Streptomyces sp. V4-01.</title>
        <authorList>
            <person name="Somphong A."/>
            <person name="Phongsopitanun W."/>
        </authorList>
    </citation>
    <scope>NUCLEOTIDE SEQUENCE [LARGE SCALE GENOMIC DNA]</scope>
    <source>
        <strain evidence="2 3">V4-01</strain>
    </source>
</reference>
<gene>
    <name evidence="2" type="ORF">V2S66_18745</name>
</gene>